<evidence type="ECO:0000313" key="1">
    <source>
        <dbReference type="EMBL" id="STD13301.1"/>
    </source>
</evidence>
<accession>A0A7Z7LZE6</accession>
<dbReference type="Proteomes" id="UP000254876">
    <property type="component" value="Unassembled WGS sequence"/>
</dbReference>
<proteinExistence type="predicted"/>
<organism evidence="1 2">
    <name type="scientific">Elizabethkingia anophelis</name>
    <dbReference type="NCBI Taxonomy" id="1117645"/>
    <lineage>
        <taxon>Bacteria</taxon>
        <taxon>Pseudomonadati</taxon>
        <taxon>Bacteroidota</taxon>
        <taxon>Flavobacteriia</taxon>
        <taxon>Flavobacteriales</taxon>
        <taxon>Weeksellaceae</taxon>
        <taxon>Elizabethkingia</taxon>
    </lineage>
</organism>
<protein>
    <submittedName>
        <fullName evidence="1">Uncharacterized protein</fullName>
    </submittedName>
</protein>
<dbReference type="AlphaFoldDB" id="A0A7Z7LZE6"/>
<gene>
    <name evidence="1" type="ORF">NCTC10588_03743</name>
</gene>
<evidence type="ECO:0000313" key="2">
    <source>
        <dbReference type="Proteomes" id="UP000254876"/>
    </source>
</evidence>
<reference evidence="1 2" key="1">
    <citation type="submission" date="2018-06" db="EMBL/GenBank/DDBJ databases">
        <authorList>
            <consortium name="Pathogen Informatics"/>
            <person name="Doyle S."/>
        </authorList>
    </citation>
    <scope>NUCLEOTIDE SEQUENCE [LARGE SCALE GENOMIC DNA]</scope>
    <source>
        <strain evidence="1 2">NCTC10588</strain>
    </source>
</reference>
<name>A0A7Z7LZE6_9FLAO</name>
<sequence>MKKILLLLVKTMIAASALLFVSMIPGQNKKIKKNE</sequence>
<dbReference type="EMBL" id="UFYD01000001">
    <property type="protein sequence ID" value="STD13301.1"/>
    <property type="molecule type" value="Genomic_DNA"/>
</dbReference>
<comment type="caution">
    <text evidence="1">The sequence shown here is derived from an EMBL/GenBank/DDBJ whole genome shotgun (WGS) entry which is preliminary data.</text>
</comment>